<feature type="domain" description="BPTI/Kunitz inhibitor" evidence="2">
    <location>
        <begin position="27"/>
        <end position="78"/>
    </location>
</feature>
<accession>A0A6P4EXB4</accession>
<name>A0A6P4EXB4_DRORH</name>
<reference evidence="3" key="3">
    <citation type="submission" date="2025-05" db="UniProtKB">
        <authorList>
            <consortium name="EnsemblMetazoa"/>
        </authorList>
    </citation>
    <scope>IDENTIFICATION</scope>
</reference>
<feature type="chain" id="PRO_5027966352" evidence="1">
    <location>
        <begin position="22"/>
        <end position="151"/>
    </location>
</feature>
<evidence type="ECO:0000256" key="1">
    <source>
        <dbReference type="SAM" id="SignalP"/>
    </source>
</evidence>
<evidence type="ECO:0000313" key="5">
    <source>
        <dbReference type="RefSeq" id="XP_016982767.1"/>
    </source>
</evidence>
<reference evidence="4" key="1">
    <citation type="journal article" date="2021" name="Elife">
        <title>Highly contiguous assemblies of 101 drosophilid genomes.</title>
        <authorList>
            <person name="Kim B.Y."/>
            <person name="Wang J.R."/>
            <person name="Miller D.E."/>
            <person name="Barmina O."/>
            <person name="Delaney E."/>
            <person name="Thompson A."/>
            <person name="Comeault A.A."/>
            <person name="Peede D."/>
            <person name="D'Agostino E.R."/>
            <person name="Pelaez J."/>
            <person name="Aguilar J.M."/>
            <person name="Haji D."/>
            <person name="Matsunaga T."/>
            <person name="Armstrong E.E."/>
            <person name="Zych M."/>
            <person name="Ogawa Y."/>
            <person name="Stamenkovic-Radak M."/>
            <person name="Jelic M."/>
            <person name="Veselinovic M.S."/>
            <person name="Tanaskovic M."/>
            <person name="Eric P."/>
            <person name="Gao J.J."/>
            <person name="Katoh T.K."/>
            <person name="Toda M.J."/>
            <person name="Watabe H."/>
            <person name="Watada M."/>
            <person name="Davis J.S."/>
            <person name="Moyle L.C."/>
            <person name="Manoli G."/>
            <person name="Bertolini E."/>
            <person name="Kostal V."/>
            <person name="Hawley R.S."/>
            <person name="Takahashi A."/>
            <person name="Jones C.D."/>
            <person name="Price D.K."/>
            <person name="Whiteman N."/>
            <person name="Kopp A."/>
            <person name="Matute D.R."/>
            <person name="Petrov D.A."/>
        </authorList>
    </citation>
    <scope>NUCLEOTIDE SEQUENCE [LARGE SCALE GENOMIC DNA]</scope>
</reference>
<feature type="signal peptide" evidence="1">
    <location>
        <begin position="1"/>
        <end position="21"/>
    </location>
</feature>
<dbReference type="GO" id="GO:0004867">
    <property type="term" value="F:serine-type endopeptidase inhibitor activity"/>
    <property type="evidence" value="ECO:0007669"/>
    <property type="project" value="InterPro"/>
</dbReference>
<sequence>MGMKFVVTTCLIIILIGLVLAQKNVICGNEAIVDGDCEQRIKGFTYIPEKNRCKKMRTKGCTVTGNYFRSRDECESVCKETRGLEKSKVAKRGSQDSATVNSGKKDLEKNEMAPNSWMGIQEFKQMLTSLIKFASNTLNIFMGSTVNYTMN</sequence>
<dbReference type="Gene3D" id="4.10.410.10">
    <property type="entry name" value="Pancreatic trypsin inhibitor Kunitz domain"/>
    <property type="match status" value="1"/>
</dbReference>
<dbReference type="RefSeq" id="XP_016982767.1">
    <property type="nucleotide sequence ID" value="XM_017127278.1"/>
</dbReference>
<organism evidence="5">
    <name type="scientific">Drosophila rhopaloa</name>
    <name type="common">Fruit fly</name>
    <dbReference type="NCBI Taxonomy" id="1041015"/>
    <lineage>
        <taxon>Eukaryota</taxon>
        <taxon>Metazoa</taxon>
        <taxon>Ecdysozoa</taxon>
        <taxon>Arthropoda</taxon>
        <taxon>Hexapoda</taxon>
        <taxon>Insecta</taxon>
        <taxon>Pterygota</taxon>
        <taxon>Neoptera</taxon>
        <taxon>Endopterygota</taxon>
        <taxon>Diptera</taxon>
        <taxon>Brachycera</taxon>
        <taxon>Muscomorpha</taxon>
        <taxon>Ephydroidea</taxon>
        <taxon>Drosophilidae</taxon>
        <taxon>Drosophila</taxon>
        <taxon>Sophophora</taxon>
    </lineage>
</organism>
<keyword evidence="1" id="KW-0732">Signal</keyword>
<gene>
    <name evidence="5" type="primary">LOC108047182</name>
    <name evidence="3" type="synonym">108047182</name>
</gene>
<dbReference type="Pfam" id="PF00014">
    <property type="entry name" value="Kunitz_BPTI"/>
    <property type="match status" value="1"/>
</dbReference>
<dbReference type="Proteomes" id="UP001652680">
    <property type="component" value="Unassembled WGS sequence"/>
</dbReference>
<dbReference type="SMART" id="SM00131">
    <property type="entry name" value="KU"/>
    <property type="match status" value="1"/>
</dbReference>
<dbReference type="GeneID" id="108047182"/>
<dbReference type="EnsemblMetazoa" id="XM_017127278.2">
    <property type="protein sequence ID" value="XP_016982767.1"/>
    <property type="gene ID" value="LOC108047182"/>
</dbReference>
<dbReference type="OrthoDB" id="7838568at2759"/>
<reference evidence="5" key="2">
    <citation type="submission" date="2025-04" db="UniProtKB">
        <authorList>
            <consortium name="RefSeq"/>
        </authorList>
    </citation>
    <scope>IDENTIFICATION</scope>
</reference>
<dbReference type="InterPro" id="IPR036880">
    <property type="entry name" value="Kunitz_BPTI_sf"/>
</dbReference>
<protein>
    <submittedName>
        <fullName evidence="5">Uncharacterized protein LOC108047182</fullName>
    </submittedName>
</protein>
<dbReference type="AlphaFoldDB" id="A0A6P4EXB4"/>
<dbReference type="PROSITE" id="PS50279">
    <property type="entry name" value="BPTI_KUNITZ_2"/>
    <property type="match status" value="1"/>
</dbReference>
<evidence type="ECO:0000259" key="2">
    <source>
        <dbReference type="PROSITE" id="PS50279"/>
    </source>
</evidence>
<proteinExistence type="predicted"/>
<dbReference type="SUPFAM" id="SSF57362">
    <property type="entry name" value="BPTI-like"/>
    <property type="match status" value="1"/>
</dbReference>
<keyword evidence="4" id="KW-1185">Reference proteome</keyword>
<evidence type="ECO:0000313" key="4">
    <source>
        <dbReference type="Proteomes" id="UP001652680"/>
    </source>
</evidence>
<dbReference type="InterPro" id="IPR002223">
    <property type="entry name" value="Kunitz_BPTI"/>
</dbReference>
<evidence type="ECO:0000313" key="3">
    <source>
        <dbReference type="EnsemblMetazoa" id="XP_016982767.1"/>
    </source>
</evidence>